<feature type="compositionally biased region" description="Acidic residues" evidence="5">
    <location>
        <begin position="405"/>
        <end position="414"/>
    </location>
</feature>
<dbReference type="GO" id="GO:0006397">
    <property type="term" value="P:mRNA processing"/>
    <property type="evidence" value="ECO:0007669"/>
    <property type="project" value="UniProtKB-KW"/>
</dbReference>
<feature type="region of interest" description="Disordered" evidence="5">
    <location>
        <begin position="175"/>
        <end position="237"/>
    </location>
</feature>
<comment type="similarity">
    <text evidence="2">Belongs to the FIP1 family.</text>
</comment>
<dbReference type="EMBL" id="ALBS01000265">
    <property type="protein sequence ID" value="EJT47067.1"/>
    <property type="molecule type" value="Genomic_DNA"/>
</dbReference>
<proteinExistence type="inferred from homology"/>
<feature type="compositionally biased region" description="Low complexity" evidence="5">
    <location>
        <begin position="175"/>
        <end position="192"/>
    </location>
</feature>
<dbReference type="Pfam" id="PF05182">
    <property type="entry name" value="Fip1"/>
    <property type="match status" value="1"/>
</dbReference>
<comment type="caution">
    <text evidence="7">The sequence shown here is derived from an EMBL/GenBank/DDBJ whole genome shotgun (WGS) entry which is preliminary data.</text>
</comment>
<feature type="region of interest" description="Disordered" evidence="5">
    <location>
        <begin position="390"/>
        <end position="414"/>
    </location>
</feature>
<dbReference type="PANTHER" id="PTHR13484">
    <property type="entry name" value="FIP1-LIKE 1 PROTEIN"/>
    <property type="match status" value="1"/>
</dbReference>
<dbReference type="PANTHER" id="PTHR13484:SF0">
    <property type="entry name" value="PRE-MRNA 3'-END-PROCESSING FACTOR FIP1"/>
    <property type="match status" value="1"/>
</dbReference>
<evidence type="ECO:0000313" key="7">
    <source>
        <dbReference type="EMBL" id="EJT47067.1"/>
    </source>
</evidence>
<dbReference type="VEuPathDB" id="FungiDB:A1Q1_04187"/>
<dbReference type="GO" id="GO:0005847">
    <property type="term" value="C:mRNA cleavage and polyadenylation specificity factor complex"/>
    <property type="evidence" value="ECO:0007669"/>
    <property type="project" value="TreeGrafter"/>
</dbReference>
<feature type="region of interest" description="Disordered" evidence="5">
    <location>
        <begin position="102"/>
        <end position="151"/>
    </location>
</feature>
<dbReference type="InterPro" id="IPR007854">
    <property type="entry name" value="Fip1_dom"/>
</dbReference>
<evidence type="ECO:0000259" key="6">
    <source>
        <dbReference type="Pfam" id="PF05182"/>
    </source>
</evidence>
<evidence type="ECO:0000256" key="5">
    <source>
        <dbReference type="SAM" id="MobiDB-lite"/>
    </source>
</evidence>
<evidence type="ECO:0000256" key="1">
    <source>
        <dbReference type="ARBA" id="ARBA00004123"/>
    </source>
</evidence>
<protein>
    <recommendedName>
        <fullName evidence="6">Pre-mRNA polyadenylation factor Fip1 domain-containing protein</fullName>
    </recommendedName>
</protein>
<feature type="compositionally biased region" description="Acidic residues" evidence="5">
    <location>
        <begin position="108"/>
        <end position="132"/>
    </location>
</feature>
<dbReference type="AlphaFoldDB" id="J6EW91"/>
<sequence length="414" mass="43911">MLPAHRHFASVITSCVTHFKENPPFTNSQQAIHEPLRAKHQTATPHLHPHQLDDTMDMDDDDAFLYGDEPAPAPAQAAAPAADVAPAAADCASLAAYGIDPSTAVAEEPLEDGGVEEEDEDDSESDSDEDDIKLDMTTGPQRVLDLRKKQTQSTANVYGIGKWAKASTGIAAKPAAEPANTASSAPPAASPAKHYTPTERPGVAQPAASAAAATPAADASPAQPVAGNGPPPTTALPHSTLAVQTIPATDPKIDGSQPTGIIPSTGTSVYDVDVAQFEGSGQIWRRPGSDLSDWFNYGFDEVTYPKYLRYRQDMEQGRVALAGMPGMGPLPPQVAQLLHLQQQGAGDMNPQLQQMQMQQQMQQMQQQMMMGGMDPAMMFAMQNQGMAGMMGGGMQPQLQQADQDNSVDDDDKVS</sequence>
<keyword evidence="4" id="KW-0539">Nucleus</keyword>
<dbReference type="OrthoDB" id="1917198at2759"/>
<evidence type="ECO:0000256" key="3">
    <source>
        <dbReference type="ARBA" id="ARBA00022664"/>
    </source>
</evidence>
<name>J6EW91_TRIAS</name>
<comment type="subcellular location">
    <subcellularLocation>
        <location evidence="1">Nucleus</location>
    </subcellularLocation>
</comment>
<keyword evidence="3" id="KW-0507">mRNA processing</keyword>
<evidence type="ECO:0000256" key="2">
    <source>
        <dbReference type="ARBA" id="ARBA00007459"/>
    </source>
</evidence>
<dbReference type="RefSeq" id="XP_014178039.1">
    <property type="nucleotide sequence ID" value="XM_014322564.1"/>
</dbReference>
<dbReference type="GeneID" id="25987700"/>
<dbReference type="HOGENOM" id="CLU_664274_0_0_1"/>
<gene>
    <name evidence="7" type="ORF">A1Q1_04187</name>
</gene>
<dbReference type="InterPro" id="IPR051187">
    <property type="entry name" value="Pre-mRNA_3'-end_processing_reg"/>
</dbReference>
<organism evidence="7 8">
    <name type="scientific">Trichosporon asahii var. asahii (strain ATCC 90039 / CBS 2479 / JCM 2466 / KCTC 7840 / NBRC 103889/ NCYC 2677 / UAMH 7654)</name>
    <name type="common">Yeast</name>
    <dbReference type="NCBI Taxonomy" id="1186058"/>
    <lineage>
        <taxon>Eukaryota</taxon>
        <taxon>Fungi</taxon>
        <taxon>Dikarya</taxon>
        <taxon>Basidiomycota</taxon>
        <taxon>Agaricomycotina</taxon>
        <taxon>Tremellomycetes</taxon>
        <taxon>Trichosporonales</taxon>
        <taxon>Trichosporonaceae</taxon>
        <taxon>Trichosporon</taxon>
    </lineage>
</organism>
<dbReference type="Proteomes" id="UP000002748">
    <property type="component" value="Unassembled WGS sequence"/>
</dbReference>
<evidence type="ECO:0000313" key="8">
    <source>
        <dbReference type="Proteomes" id="UP000002748"/>
    </source>
</evidence>
<feature type="compositionally biased region" description="Low complexity" evidence="5">
    <location>
        <begin position="204"/>
        <end position="224"/>
    </location>
</feature>
<feature type="domain" description="Pre-mRNA polyadenylation factor Fip1" evidence="6">
    <location>
        <begin position="271"/>
        <end position="314"/>
    </location>
</feature>
<evidence type="ECO:0000256" key="4">
    <source>
        <dbReference type="ARBA" id="ARBA00023242"/>
    </source>
</evidence>
<feature type="compositionally biased region" description="Low complexity" evidence="5">
    <location>
        <begin position="395"/>
        <end position="404"/>
    </location>
</feature>
<accession>J6EW91</accession>
<reference evidence="7 8" key="1">
    <citation type="journal article" date="2012" name="Eukaryot. Cell">
        <title>Draft genome sequence of CBS 2479, the standard type strain of Trichosporon asahii.</title>
        <authorList>
            <person name="Yang R.Y."/>
            <person name="Li H.T."/>
            <person name="Zhu H."/>
            <person name="Zhou G.P."/>
            <person name="Wang M."/>
            <person name="Wang L."/>
        </authorList>
    </citation>
    <scope>NUCLEOTIDE SEQUENCE [LARGE SCALE GENOMIC DNA]</scope>
    <source>
        <strain evidence="8">ATCC 90039 / CBS 2479 / JCM 2466 / KCTC 7840 / NCYC 2677 / UAMH 7654</strain>
    </source>
</reference>
<dbReference type="KEGG" id="tasa:A1Q1_04187"/>